<evidence type="ECO:0000313" key="2">
    <source>
        <dbReference type="Proteomes" id="UP000016617"/>
    </source>
</evidence>
<accession>U2JG35</accession>
<organism evidence="1 2">
    <name type="scientific">Streptococcus sobrinus W1703</name>
    <dbReference type="NCBI Taxonomy" id="1227275"/>
    <lineage>
        <taxon>Bacteria</taxon>
        <taxon>Bacillati</taxon>
        <taxon>Bacillota</taxon>
        <taxon>Bacilli</taxon>
        <taxon>Lactobacillales</taxon>
        <taxon>Streptococcaceae</taxon>
        <taxon>Streptococcus</taxon>
    </lineage>
</organism>
<gene>
    <name evidence="1" type="ORF">HMPREF1557_00231</name>
</gene>
<comment type="caution">
    <text evidence="1">The sequence shown here is derived from an EMBL/GenBank/DDBJ whole genome shotgun (WGS) entry which is preliminary data.</text>
</comment>
<proteinExistence type="predicted"/>
<dbReference type="EMBL" id="AWVA01000013">
    <property type="protein sequence ID" value="ERJ78760.1"/>
    <property type="molecule type" value="Genomic_DNA"/>
</dbReference>
<reference evidence="1 2" key="1">
    <citation type="submission" date="2013-06" db="EMBL/GenBank/DDBJ databases">
        <authorList>
            <person name="Weinstock G."/>
            <person name="Sodergren E."/>
            <person name="Lobos E.A."/>
            <person name="Fulton L."/>
            <person name="Fulton R."/>
            <person name="Courtney L."/>
            <person name="Fronick C."/>
            <person name="O'Laughlin M."/>
            <person name="Godfrey J."/>
            <person name="Wilson R.M."/>
            <person name="Miner T."/>
            <person name="Farmer C."/>
            <person name="Delehaunty K."/>
            <person name="Cordes M."/>
            <person name="Minx P."/>
            <person name="Tomlinson C."/>
            <person name="Chen J."/>
            <person name="Wollam A."/>
            <person name="Pepin K.H."/>
            <person name="Bhonagiri V."/>
            <person name="Zhang X."/>
            <person name="Warren W."/>
            <person name="Mitreva M."/>
            <person name="Mardis E.R."/>
            <person name="Wilson R.K."/>
        </authorList>
    </citation>
    <scope>NUCLEOTIDE SEQUENCE [LARGE SCALE GENOMIC DNA]</scope>
    <source>
        <strain evidence="1 2">W1703</strain>
    </source>
</reference>
<dbReference type="Proteomes" id="UP000016617">
    <property type="component" value="Unassembled WGS sequence"/>
</dbReference>
<dbReference type="HOGENOM" id="CLU_3297416_0_0_9"/>
<evidence type="ECO:0000313" key="1">
    <source>
        <dbReference type="EMBL" id="ERJ78760.1"/>
    </source>
</evidence>
<sequence length="40" mass="4318">MSGPFLLQNGQLLGQSGSCFFLLSLAKPTGQDPISRTFIF</sequence>
<protein>
    <submittedName>
        <fullName evidence="1">Uncharacterized protein</fullName>
    </submittedName>
</protein>
<name>U2JG35_9STRE</name>
<dbReference type="AlphaFoldDB" id="U2JG35"/>